<dbReference type="SUPFAM" id="SSF56112">
    <property type="entry name" value="Protein kinase-like (PK-like)"/>
    <property type="match status" value="1"/>
</dbReference>
<evidence type="ECO:0000256" key="5">
    <source>
        <dbReference type="ARBA" id="ARBA00022741"/>
    </source>
</evidence>
<proteinExistence type="predicted"/>
<protein>
    <recommendedName>
        <fullName evidence="1">non-specific serine/threonine protein kinase</fullName>
        <ecNumber evidence="1">2.7.11.1</ecNumber>
    </recommendedName>
</protein>
<comment type="caution">
    <text evidence="12">The sequence shown here is derived from an EMBL/GenBank/DDBJ whole genome shotgun (WGS) entry which is preliminary data.</text>
</comment>
<dbReference type="EC" id="2.7.11.1" evidence="1"/>
<dbReference type="InterPro" id="IPR000719">
    <property type="entry name" value="Prot_kinase_dom"/>
</dbReference>
<evidence type="ECO:0000256" key="8">
    <source>
        <dbReference type="ARBA" id="ARBA00023157"/>
    </source>
</evidence>
<dbReference type="Proteomes" id="UP000298416">
    <property type="component" value="Unassembled WGS sequence"/>
</dbReference>
<dbReference type="Pfam" id="PF07714">
    <property type="entry name" value="PK_Tyr_Ser-Thr"/>
    <property type="match status" value="1"/>
</dbReference>
<gene>
    <name evidence="12" type="ORF">SASPL_133547</name>
</gene>
<feature type="domain" description="Protein kinase" evidence="11">
    <location>
        <begin position="204"/>
        <end position="456"/>
    </location>
</feature>
<dbReference type="SMART" id="SM00220">
    <property type="entry name" value="S_TKc"/>
    <property type="match status" value="1"/>
</dbReference>
<sequence length="493" mass="55052">MLRDASKPSRVFWQSFDQPTHAWLAGAAVGRGKRLVSWKSSCDPSEGPFSMEMAAENHRSFVLKKEMSSVYWNVNVFHSAPQLSYFYNFSFHSYENGSYMKYDVLNPHVLSMVVLDSSGNLMQFVSLRSKRNWTTEFELPKEVYDLCADCGKKEGKEHGDDLLSYDFDLNVEHQPSYDATRENNTQFDLPMFTYSSVSAATNNFSPEKKLGEGGFGPVYKGKLLNGLEVALKRLSKKSGQGFEEFRYDILLIAKLQHRNLVHHLGCCTAPDESILIYEYMPNKSLDLFLFGIAQGLLYLHEHSRVCVIHRDLKASNILLDGEMVPKIADFGLAPIARKLMWIWLSGNVSGYMAPEYALEGLFSIKSDVFSFGVLVLEIISGKKNTGFYQTHSLNLLGHTWDLWTSGRGVEVVEGSPAAAVALRYINVGLLCVQENPNDRPNMSSVVSMLRSESAALPAPNKPAFSAASSKTSTTSLEVNHSINGLTVSTIEPR</sequence>
<dbReference type="GO" id="GO:0005524">
    <property type="term" value="F:ATP binding"/>
    <property type="evidence" value="ECO:0007669"/>
    <property type="project" value="UniProtKB-KW"/>
</dbReference>
<evidence type="ECO:0000313" key="12">
    <source>
        <dbReference type="EMBL" id="KAG6405953.1"/>
    </source>
</evidence>
<dbReference type="InterPro" id="IPR008271">
    <property type="entry name" value="Ser/Thr_kinase_AS"/>
</dbReference>
<keyword evidence="2" id="KW-0723">Serine/threonine-protein kinase</keyword>
<dbReference type="FunFam" id="1.10.510.10:FF:001023">
    <property type="entry name" value="Os07g0541700 protein"/>
    <property type="match status" value="1"/>
</dbReference>
<evidence type="ECO:0000256" key="3">
    <source>
        <dbReference type="ARBA" id="ARBA00022679"/>
    </source>
</evidence>
<dbReference type="Pfam" id="PF00954">
    <property type="entry name" value="S_locus_glycop"/>
    <property type="match status" value="1"/>
</dbReference>
<organism evidence="12">
    <name type="scientific">Salvia splendens</name>
    <name type="common">Scarlet sage</name>
    <dbReference type="NCBI Taxonomy" id="180675"/>
    <lineage>
        <taxon>Eukaryota</taxon>
        <taxon>Viridiplantae</taxon>
        <taxon>Streptophyta</taxon>
        <taxon>Embryophyta</taxon>
        <taxon>Tracheophyta</taxon>
        <taxon>Spermatophyta</taxon>
        <taxon>Magnoliopsida</taxon>
        <taxon>eudicotyledons</taxon>
        <taxon>Gunneridae</taxon>
        <taxon>Pentapetalae</taxon>
        <taxon>asterids</taxon>
        <taxon>lamiids</taxon>
        <taxon>Lamiales</taxon>
        <taxon>Lamiaceae</taxon>
        <taxon>Nepetoideae</taxon>
        <taxon>Mentheae</taxon>
        <taxon>Salviinae</taxon>
        <taxon>Salvia</taxon>
        <taxon>Salvia subgen. Calosphace</taxon>
        <taxon>core Calosphace</taxon>
    </lineage>
</organism>
<dbReference type="Gene3D" id="3.30.200.20">
    <property type="entry name" value="Phosphorylase Kinase, domain 1"/>
    <property type="match status" value="1"/>
</dbReference>
<keyword evidence="8" id="KW-1015">Disulfide bond</keyword>
<dbReference type="InterPro" id="IPR000858">
    <property type="entry name" value="S_locus_glycoprot_dom"/>
</dbReference>
<comment type="catalytic activity">
    <reaction evidence="10">
        <text>L-seryl-[protein] + ATP = O-phospho-L-seryl-[protein] + ADP + H(+)</text>
        <dbReference type="Rhea" id="RHEA:17989"/>
        <dbReference type="Rhea" id="RHEA-COMP:9863"/>
        <dbReference type="Rhea" id="RHEA-COMP:11604"/>
        <dbReference type="ChEBI" id="CHEBI:15378"/>
        <dbReference type="ChEBI" id="CHEBI:29999"/>
        <dbReference type="ChEBI" id="CHEBI:30616"/>
        <dbReference type="ChEBI" id="CHEBI:83421"/>
        <dbReference type="ChEBI" id="CHEBI:456216"/>
        <dbReference type="EC" id="2.7.11.1"/>
    </reaction>
</comment>
<dbReference type="GO" id="GO:0005886">
    <property type="term" value="C:plasma membrane"/>
    <property type="evidence" value="ECO:0007669"/>
    <property type="project" value="TreeGrafter"/>
</dbReference>
<dbReference type="PROSITE" id="PS00108">
    <property type="entry name" value="PROTEIN_KINASE_ST"/>
    <property type="match status" value="1"/>
</dbReference>
<evidence type="ECO:0000256" key="6">
    <source>
        <dbReference type="ARBA" id="ARBA00022777"/>
    </source>
</evidence>
<reference evidence="12" key="1">
    <citation type="submission" date="2018-01" db="EMBL/GenBank/DDBJ databases">
        <authorList>
            <person name="Mao J.F."/>
        </authorList>
    </citation>
    <scope>NUCLEOTIDE SEQUENCE</scope>
    <source>
        <strain evidence="12">Huo1</strain>
        <tissue evidence="12">Leaf</tissue>
    </source>
</reference>
<dbReference type="InterPro" id="IPR001245">
    <property type="entry name" value="Ser-Thr/Tyr_kinase_cat_dom"/>
</dbReference>
<evidence type="ECO:0000256" key="4">
    <source>
        <dbReference type="ARBA" id="ARBA00022729"/>
    </source>
</evidence>
<dbReference type="FunFam" id="3.30.200.20:FF:000951">
    <property type="entry name" value="Uncharacterized protein"/>
    <property type="match status" value="1"/>
</dbReference>
<evidence type="ECO:0000256" key="1">
    <source>
        <dbReference type="ARBA" id="ARBA00012513"/>
    </source>
</evidence>
<keyword evidence="6" id="KW-0418">Kinase</keyword>
<dbReference type="AlphaFoldDB" id="A0A8X8X387"/>
<dbReference type="EMBL" id="PNBA02000012">
    <property type="protein sequence ID" value="KAG6405953.1"/>
    <property type="molecule type" value="Genomic_DNA"/>
</dbReference>
<comment type="catalytic activity">
    <reaction evidence="9">
        <text>L-threonyl-[protein] + ATP = O-phospho-L-threonyl-[protein] + ADP + H(+)</text>
        <dbReference type="Rhea" id="RHEA:46608"/>
        <dbReference type="Rhea" id="RHEA-COMP:11060"/>
        <dbReference type="Rhea" id="RHEA-COMP:11605"/>
        <dbReference type="ChEBI" id="CHEBI:15378"/>
        <dbReference type="ChEBI" id="CHEBI:30013"/>
        <dbReference type="ChEBI" id="CHEBI:30616"/>
        <dbReference type="ChEBI" id="CHEBI:61977"/>
        <dbReference type="ChEBI" id="CHEBI:456216"/>
        <dbReference type="EC" id="2.7.11.1"/>
    </reaction>
</comment>
<evidence type="ECO:0000313" key="13">
    <source>
        <dbReference type="Proteomes" id="UP000298416"/>
    </source>
</evidence>
<evidence type="ECO:0000256" key="2">
    <source>
        <dbReference type="ARBA" id="ARBA00022527"/>
    </source>
</evidence>
<evidence type="ECO:0000256" key="7">
    <source>
        <dbReference type="ARBA" id="ARBA00022840"/>
    </source>
</evidence>
<keyword evidence="13" id="KW-1185">Reference proteome</keyword>
<evidence type="ECO:0000256" key="9">
    <source>
        <dbReference type="ARBA" id="ARBA00047899"/>
    </source>
</evidence>
<accession>A0A8X8X387</accession>
<keyword evidence="5" id="KW-0547">Nucleotide-binding</keyword>
<name>A0A8X8X387_SALSN</name>
<keyword evidence="3" id="KW-0808">Transferase</keyword>
<reference evidence="12" key="2">
    <citation type="submission" date="2020-08" db="EMBL/GenBank/DDBJ databases">
        <title>Plant Genome Project.</title>
        <authorList>
            <person name="Zhang R.-G."/>
        </authorList>
    </citation>
    <scope>NUCLEOTIDE SEQUENCE</scope>
    <source>
        <strain evidence="12">Huo1</strain>
        <tissue evidence="12">Leaf</tissue>
    </source>
</reference>
<evidence type="ECO:0000256" key="10">
    <source>
        <dbReference type="ARBA" id="ARBA00048679"/>
    </source>
</evidence>
<evidence type="ECO:0000259" key="11">
    <source>
        <dbReference type="PROSITE" id="PS50011"/>
    </source>
</evidence>
<dbReference type="PROSITE" id="PS50011">
    <property type="entry name" value="PROTEIN_KINASE_DOM"/>
    <property type="match status" value="1"/>
</dbReference>
<dbReference type="GO" id="GO:0048544">
    <property type="term" value="P:recognition of pollen"/>
    <property type="evidence" value="ECO:0007669"/>
    <property type="project" value="InterPro"/>
</dbReference>
<dbReference type="GO" id="GO:0004674">
    <property type="term" value="F:protein serine/threonine kinase activity"/>
    <property type="evidence" value="ECO:0007669"/>
    <property type="project" value="UniProtKB-KW"/>
</dbReference>
<dbReference type="Gene3D" id="1.10.510.10">
    <property type="entry name" value="Transferase(Phosphotransferase) domain 1"/>
    <property type="match status" value="1"/>
</dbReference>
<dbReference type="PANTHER" id="PTHR27002">
    <property type="entry name" value="RECEPTOR-LIKE SERINE/THREONINE-PROTEIN KINASE SD1-8"/>
    <property type="match status" value="1"/>
</dbReference>
<keyword evidence="7" id="KW-0067">ATP-binding</keyword>
<dbReference type="InterPro" id="IPR011009">
    <property type="entry name" value="Kinase-like_dom_sf"/>
</dbReference>
<keyword evidence="4" id="KW-0732">Signal</keyword>
<dbReference type="PANTHER" id="PTHR27002:SF925">
    <property type="entry name" value="RECEPTOR-LIKE SERINE_THREONINE-PROTEIN KINASE"/>
    <property type="match status" value="1"/>
</dbReference>